<dbReference type="Pfam" id="PF13452">
    <property type="entry name" value="FAS1_DH_region"/>
    <property type="match status" value="1"/>
</dbReference>
<feature type="domain" description="FAS1-like dehydratase" evidence="1">
    <location>
        <begin position="9"/>
        <end position="123"/>
    </location>
</feature>
<name>A0A7W9WQU7_CASDE</name>
<dbReference type="EMBL" id="JACHIB010000022">
    <property type="protein sequence ID" value="MBB6085280.1"/>
    <property type="molecule type" value="Genomic_DNA"/>
</dbReference>
<protein>
    <recommendedName>
        <fullName evidence="1">FAS1-like dehydratase domain-containing protein</fullName>
    </recommendedName>
</protein>
<dbReference type="InterPro" id="IPR029069">
    <property type="entry name" value="HotDog_dom_sf"/>
</dbReference>
<dbReference type="Proteomes" id="UP000541136">
    <property type="component" value="Unassembled WGS sequence"/>
</dbReference>
<accession>A0A7W9WQU7</accession>
<dbReference type="Gene3D" id="3.10.129.10">
    <property type="entry name" value="Hotdog Thioesterase"/>
    <property type="match status" value="1"/>
</dbReference>
<evidence type="ECO:0000259" key="1">
    <source>
        <dbReference type="Pfam" id="PF13452"/>
    </source>
</evidence>
<dbReference type="RefSeq" id="WP_084330693.1">
    <property type="nucleotide sequence ID" value="NZ_JACHIB010000022.1"/>
</dbReference>
<dbReference type="InterPro" id="IPR039569">
    <property type="entry name" value="FAS1-like_DH_region"/>
</dbReference>
<comment type="caution">
    <text evidence="2">The sequence shown here is derived from an EMBL/GenBank/DDBJ whole genome shotgun (WGS) entry which is preliminary data.</text>
</comment>
<gene>
    <name evidence="2" type="ORF">HNR28_003337</name>
</gene>
<evidence type="ECO:0000313" key="3">
    <source>
        <dbReference type="Proteomes" id="UP000541136"/>
    </source>
</evidence>
<organism evidence="2 3">
    <name type="scientific">Castellaniella defragrans</name>
    <name type="common">Alcaligenes defragrans</name>
    <dbReference type="NCBI Taxonomy" id="75697"/>
    <lineage>
        <taxon>Bacteria</taxon>
        <taxon>Pseudomonadati</taxon>
        <taxon>Pseudomonadota</taxon>
        <taxon>Betaproteobacteria</taxon>
        <taxon>Burkholderiales</taxon>
        <taxon>Alcaligenaceae</taxon>
        <taxon>Castellaniella</taxon>
    </lineage>
</organism>
<proteinExistence type="predicted"/>
<evidence type="ECO:0000313" key="2">
    <source>
        <dbReference type="EMBL" id="MBB6085280.1"/>
    </source>
</evidence>
<sequence length="140" mass="15463">MLNRDLIGYRLPVFTELVSAAELAAFAAAVGVAAPGPDEGAPPTFMKVLEGRNDSSRHIMQTVLGADLAHILHAEQHFEYLAPIRAGMRVQVARRIADIYERRRGALEFVSIETTFSNDEGEVLGRSRQLVLVRHPKEEA</sequence>
<dbReference type="AlphaFoldDB" id="A0A7W9WQU7"/>
<reference evidence="2 3" key="1">
    <citation type="submission" date="2020-08" db="EMBL/GenBank/DDBJ databases">
        <title>Genomic Encyclopedia of Type Strains, Phase IV (KMG-IV): sequencing the most valuable type-strain genomes for metagenomic binning, comparative biology and taxonomic classification.</title>
        <authorList>
            <person name="Goeker M."/>
        </authorList>
    </citation>
    <scope>NUCLEOTIDE SEQUENCE [LARGE SCALE GENOMIC DNA]</scope>
    <source>
        <strain evidence="2 3">DSM 12141</strain>
    </source>
</reference>
<dbReference type="SUPFAM" id="SSF54637">
    <property type="entry name" value="Thioesterase/thiol ester dehydrase-isomerase"/>
    <property type="match status" value="1"/>
</dbReference>